<protein>
    <submittedName>
        <fullName evidence="2">Uncharacterized protein</fullName>
    </submittedName>
</protein>
<evidence type="ECO:0000256" key="1">
    <source>
        <dbReference type="SAM" id="MobiDB-lite"/>
    </source>
</evidence>
<reference evidence="3" key="1">
    <citation type="journal article" date="2019" name="Int. J. Syst. Evol. Microbiol.">
        <title>The Global Catalogue of Microorganisms (GCM) 10K type strain sequencing project: providing services to taxonomists for standard genome sequencing and annotation.</title>
        <authorList>
            <consortium name="The Broad Institute Genomics Platform"/>
            <consortium name="The Broad Institute Genome Sequencing Center for Infectious Disease"/>
            <person name="Wu L."/>
            <person name="Ma J."/>
        </authorList>
    </citation>
    <scope>NUCLEOTIDE SEQUENCE [LARGE SCALE GENOMIC DNA]</scope>
    <source>
        <strain evidence="3">JCM 16702</strain>
    </source>
</reference>
<accession>A0ABP7W517</accession>
<sequence>MAPPHSRPLPELKARFVFDSPQHLGQAQVTELIVDADRITFEEGMVVARQAGTTTYTVAPEILKEIDLTELERRLAAEQREKFEQRMAKTRPATPTTDDGGRRRTTRCSSGSGGKA</sequence>
<keyword evidence="3" id="KW-1185">Reference proteome</keyword>
<dbReference type="Proteomes" id="UP001500683">
    <property type="component" value="Unassembled WGS sequence"/>
</dbReference>
<evidence type="ECO:0000313" key="2">
    <source>
        <dbReference type="EMBL" id="GAA4081232.1"/>
    </source>
</evidence>
<comment type="caution">
    <text evidence="2">The sequence shown here is derived from an EMBL/GenBank/DDBJ whole genome shotgun (WGS) entry which is preliminary data.</text>
</comment>
<feature type="compositionally biased region" description="Basic and acidic residues" evidence="1">
    <location>
        <begin position="77"/>
        <end position="87"/>
    </location>
</feature>
<organism evidence="2 3">
    <name type="scientific">Actinomadura miaoliensis</name>
    <dbReference type="NCBI Taxonomy" id="430685"/>
    <lineage>
        <taxon>Bacteria</taxon>
        <taxon>Bacillati</taxon>
        <taxon>Actinomycetota</taxon>
        <taxon>Actinomycetes</taxon>
        <taxon>Streptosporangiales</taxon>
        <taxon>Thermomonosporaceae</taxon>
        <taxon>Actinomadura</taxon>
    </lineage>
</organism>
<evidence type="ECO:0000313" key="3">
    <source>
        <dbReference type="Proteomes" id="UP001500683"/>
    </source>
</evidence>
<feature type="region of interest" description="Disordered" evidence="1">
    <location>
        <begin position="77"/>
        <end position="116"/>
    </location>
</feature>
<name>A0ABP7W517_9ACTN</name>
<dbReference type="RefSeq" id="WP_344950762.1">
    <property type="nucleotide sequence ID" value="NZ_BAAAZG010000029.1"/>
</dbReference>
<dbReference type="EMBL" id="BAAAZG010000029">
    <property type="protein sequence ID" value="GAA4081232.1"/>
    <property type="molecule type" value="Genomic_DNA"/>
</dbReference>
<proteinExistence type="predicted"/>
<gene>
    <name evidence="2" type="ORF">GCM10022214_45010</name>
</gene>